<keyword evidence="4 6" id="KW-0472">Membrane</keyword>
<dbReference type="GO" id="GO:0006817">
    <property type="term" value="P:phosphate ion transport"/>
    <property type="evidence" value="ECO:0007669"/>
    <property type="project" value="TreeGrafter"/>
</dbReference>
<dbReference type="AlphaFoldDB" id="A0A7J7KPD6"/>
<evidence type="ECO:0000256" key="5">
    <source>
        <dbReference type="SAM" id="MobiDB-lite"/>
    </source>
</evidence>
<dbReference type="GO" id="GO:0005886">
    <property type="term" value="C:plasma membrane"/>
    <property type="evidence" value="ECO:0007669"/>
    <property type="project" value="TreeGrafter"/>
</dbReference>
<accession>A0A7J7KPD6</accession>
<evidence type="ECO:0000256" key="1">
    <source>
        <dbReference type="ARBA" id="ARBA00004141"/>
    </source>
</evidence>
<dbReference type="Proteomes" id="UP000593567">
    <property type="component" value="Unassembled WGS sequence"/>
</dbReference>
<dbReference type="GO" id="GO:0000822">
    <property type="term" value="F:inositol hexakisphosphate binding"/>
    <property type="evidence" value="ECO:0007669"/>
    <property type="project" value="TreeGrafter"/>
</dbReference>
<keyword evidence="3 6" id="KW-1133">Transmembrane helix</keyword>
<evidence type="ECO:0000256" key="3">
    <source>
        <dbReference type="ARBA" id="ARBA00022989"/>
    </source>
</evidence>
<feature type="region of interest" description="Disordered" evidence="5">
    <location>
        <begin position="260"/>
        <end position="292"/>
    </location>
</feature>
<organism evidence="9 10">
    <name type="scientific">Bugula neritina</name>
    <name type="common">Brown bryozoan</name>
    <name type="synonym">Sertularia neritina</name>
    <dbReference type="NCBI Taxonomy" id="10212"/>
    <lineage>
        <taxon>Eukaryota</taxon>
        <taxon>Metazoa</taxon>
        <taxon>Spiralia</taxon>
        <taxon>Lophotrochozoa</taxon>
        <taxon>Bryozoa</taxon>
        <taxon>Gymnolaemata</taxon>
        <taxon>Cheilostomatida</taxon>
        <taxon>Flustrina</taxon>
        <taxon>Buguloidea</taxon>
        <taxon>Bugulidae</taxon>
        <taxon>Bugula</taxon>
    </lineage>
</organism>
<evidence type="ECO:0000259" key="8">
    <source>
        <dbReference type="PROSITE" id="PS51380"/>
    </source>
</evidence>
<protein>
    <submittedName>
        <fullName evidence="9">XPR1</fullName>
    </submittedName>
</protein>
<dbReference type="EMBL" id="VXIV02000188">
    <property type="protein sequence ID" value="KAF6039975.1"/>
    <property type="molecule type" value="Genomic_DNA"/>
</dbReference>
<name>A0A7J7KPD6_BUGNE</name>
<evidence type="ECO:0000256" key="2">
    <source>
        <dbReference type="ARBA" id="ARBA00022692"/>
    </source>
</evidence>
<evidence type="ECO:0000313" key="9">
    <source>
        <dbReference type="EMBL" id="KAF6039975.1"/>
    </source>
</evidence>
<dbReference type="OrthoDB" id="9970435at2759"/>
<comment type="subcellular location">
    <subcellularLocation>
        <location evidence="1">Membrane</location>
        <topology evidence="1">Multi-pass membrane protein</topology>
    </subcellularLocation>
</comment>
<dbReference type="PANTHER" id="PTHR10783:SF103">
    <property type="entry name" value="SOLUTE CARRIER FAMILY 53 MEMBER 1"/>
    <property type="match status" value="1"/>
</dbReference>
<evidence type="ECO:0000313" key="10">
    <source>
        <dbReference type="Proteomes" id="UP000593567"/>
    </source>
</evidence>
<keyword evidence="2 6" id="KW-0812">Transmembrane</keyword>
<feature type="domain" description="EXS" evidence="8">
    <location>
        <begin position="47"/>
        <end position="261"/>
    </location>
</feature>
<gene>
    <name evidence="9" type="ORF">EB796_001662</name>
</gene>
<sequence>MQLLSTAIILTSPISALSCLGNQSYINPCIDRLGDPNNSLCRAIDDQCYTDQYAIRHLLTALPAFWRFVQCWRCFYDSRRSFRHIVNAFKYSMCFIVLTFSTLNIWYKENVFFRLWIIAAIVNTLYTYIWDIKMDWGLLARDASGNKFLRANILYKYKQLKVLVNYTLLLLLPYKAFYYFAMAEDLILRLTWTLSMTVAETRAIDSEVLRTLLGFLEITRRSIWNFLRVEVEQIKIMSSSAKCSSSDNMEGELYGDEKITEVDGDKGVTNEAYSEESVTEEKQSSSSTTEEYRNKFRCSLWIARHWNESSYRQS</sequence>
<feature type="signal peptide" evidence="7">
    <location>
        <begin position="1"/>
        <end position="16"/>
    </location>
</feature>
<evidence type="ECO:0000256" key="7">
    <source>
        <dbReference type="SAM" id="SignalP"/>
    </source>
</evidence>
<keyword evidence="10" id="KW-1185">Reference proteome</keyword>
<evidence type="ECO:0000256" key="4">
    <source>
        <dbReference type="ARBA" id="ARBA00023136"/>
    </source>
</evidence>
<dbReference type="PROSITE" id="PS51380">
    <property type="entry name" value="EXS"/>
    <property type="match status" value="1"/>
</dbReference>
<evidence type="ECO:0000256" key="6">
    <source>
        <dbReference type="SAM" id="Phobius"/>
    </source>
</evidence>
<comment type="caution">
    <text evidence="9">The sequence shown here is derived from an EMBL/GenBank/DDBJ whole genome shotgun (WGS) entry which is preliminary data.</text>
</comment>
<dbReference type="GO" id="GO:0016036">
    <property type="term" value="P:cellular response to phosphate starvation"/>
    <property type="evidence" value="ECO:0007669"/>
    <property type="project" value="TreeGrafter"/>
</dbReference>
<dbReference type="Pfam" id="PF03124">
    <property type="entry name" value="EXS"/>
    <property type="match status" value="1"/>
</dbReference>
<feature type="transmembrane region" description="Helical" evidence="6">
    <location>
        <begin position="162"/>
        <end position="181"/>
    </location>
</feature>
<dbReference type="GO" id="GO:0005794">
    <property type="term" value="C:Golgi apparatus"/>
    <property type="evidence" value="ECO:0007669"/>
    <property type="project" value="TreeGrafter"/>
</dbReference>
<dbReference type="InterPro" id="IPR004342">
    <property type="entry name" value="EXS_C"/>
</dbReference>
<reference evidence="9" key="1">
    <citation type="submission" date="2020-06" db="EMBL/GenBank/DDBJ databases">
        <title>Draft genome of Bugula neritina, a colonial animal packing powerful symbionts and potential medicines.</title>
        <authorList>
            <person name="Rayko M."/>
        </authorList>
    </citation>
    <scope>NUCLEOTIDE SEQUENCE [LARGE SCALE GENOMIC DNA]</scope>
    <source>
        <strain evidence="9">Kwan_BN1</strain>
    </source>
</reference>
<feature type="transmembrane region" description="Helical" evidence="6">
    <location>
        <begin position="88"/>
        <end position="107"/>
    </location>
</feature>
<keyword evidence="7" id="KW-0732">Signal</keyword>
<feature type="chain" id="PRO_5029663165" evidence="7">
    <location>
        <begin position="17"/>
        <end position="314"/>
    </location>
</feature>
<proteinExistence type="predicted"/>
<dbReference type="PANTHER" id="PTHR10783">
    <property type="entry name" value="XENOTROPIC AND POLYTROPIC RETROVIRUS RECEPTOR 1-RELATED"/>
    <property type="match status" value="1"/>
</dbReference>
<feature type="transmembrane region" description="Helical" evidence="6">
    <location>
        <begin position="113"/>
        <end position="131"/>
    </location>
</feature>